<gene>
    <name evidence="3" type="ORF">GCL57_14340</name>
</gene>
<reference evidence="3 4" key="1">
    <citation type="submission" date="2019-10" db="EMBL/GenBank/DDBJ databases">
        <title>New genus of Silvanigrellaceae.</title>
        <authorList>
            <person name="Pitt A."/>
            <person name="Hahn M.W."/>
        </authorList>
    </citation>
    <scope>NUCLEOTIDE SEQUENCE [LARGE SCALE GENOMIC DNA]</scope>
    <source>
        <strain evidence="3 4">33A1-SZDP</strain>
    </source>
</reference>
<dbReference type="Gene3D" id="3.40.50.10300">
    <property type="entry name" value="CoaB-like"/>
    <property type="match status" value="1"/>
</dbReference>
<evidence type="ECO:0000259" key="1">
    <source>
        <dbReference type="Pfam" id="PF02441"/>
    </source>
</evidence>
<keyword evidence="4" id="KW-1185">Reference proteome</keyword>
<dbReference type="Proteomes" id="UP000442694">
    <property type="component" value="Unassembled WGS sequence"/>
</dbReference>
<name>A0A833JD13_9BACT</name>
<evidence type="ECO:0000259" key="2">
    <source>
        <dbReference type="Pfam" id="PF04127"/>
    </source>
</evidence>
<organism evidence="3 4">
    <name type="scientific">Fluviispira multicolorata</name>
    <dbReference type="NCBI Taxonomy" id="2654512"/>
    <lineage>
        <taxon>Bacteria</taxon>
        <taxon>Pseudomonadati</taxon>
        <taxon>Bdellovibrionota</taxon>
        <taxon>Oligoflexia</taxon>
        <taxon>Silvanigrellales</taxon>
        <taxon>Silvanigrellaceae</taxon>
        <taxon>Fluviispira</taxon>
    </lineage>
</organism>
<protein>
    <submittedName>
        <fullName evidence="3">Uncharacterized protein</fullName>
    </submittedName>
</protein>
<dbReference type="GO" id="GO:0071513">
    <property type="term" value="C:phosphopantothenoylcysteine decarboxylase complex"/>
    <property type="evidence" value="ECO:0007669"/>
    <property type="project" value="TreeGrafter"/>
</dbReference>
<dbReference type="PANTHER" id="PTHR14359">
    <property type="entry name" value="HOMO-OLIGOMERIC FLAVIN CONTAINING CYS DECARBOXYLASE FAMILY"/>
    <property type="match status" value="1"/>
</dbReference>
<dbReference type="InterPro" id="IPR007085">
    <property type="entry name" value="DNA/pantothenate-metab_flavo_C"/>
</dbReference>
<dbReference type="InterPro" id="IPR035929">
    <property type="entry name" value="CoaB-like_sf"/>
</dbReference>
<dbReference type="InterPro" id="IPR003382">
    <property type="entry name" value="Flavoprotein"/>
</dbReference>
<dbReference type="SUPFAM" id="SSF52507">
    <property type="entry name" value="Homo-oligomeric flavin-containing Cys decarboxylases, HFCD"/>
    <property type="match status" value="1"/>
</dbReference>
<evidence type="ECO:0000313" key="4">
    <source>
        <dbReference type="Proteomes" id="UP000442694"/>
    </source>
</evidence>
<dbReference type="Pfam" id="PF04127">
    <property type="entry name" value="DFP"/>
    <property type="match status" value="1"/>
</dbReference>
<accession>A0A833JD13</accession>
<dbReference type="Gene3D" id="3.40.50.1950">
    <property type="entry name" value="Flavin prenyltransferase-like"/>
    <property type="match status" value="1"/>
</dbReference>
<dbReference type="SUPFAM" id="SSF102645">
    <property type="entry name" value="CoaB-like"/>
    <property type="match status" value="1"/>
</dbReference>
<feature type="domain" description="Flavoprotein" evidence="1">
    <location>
        <begin position="46"/>
        <end position="176"/>
    </location>
</feature>
<dbReference type="EMBL" id="WFLN01000011">
    <property type="protein sequence ID" value="KAB8027782.1"/>
    <property type="molecule type" value="Genomic_DNA"/>
</dbReference>
<dbReference type="GO" id="GO:0004633">
    <property type="term" value="F:phosphopantothenoylcysteine decarboxylase activity"/>
    <property type="evidence" value="ECO:0007669"/>
    <property type="project" value="TreeGrafter"/>
</dbReference>
<dbReference type="AlphaFoldDB" id="A0A833JD13"/>
<sequence length="437" mass="48398">MNQGKLTKKTATAKNFENKNSIKKTSKDIMEDTSVTLNSQFLSNTKITIVGGGGIAAIELPKLARELRRQGAEIQFCVTENCLKFIGLESLRWASRSEVIINPTGLAEHICTSDAIVVTPATADIISKASNGICSDGATTLLQSALGQKKTIIFCPTMHESLSNSPIVDENKEKLKNIEGVYFTTPRQEEGKDKLPSPDILSINIAHIINKRKLFLDNPKKVLITLGGTRALLDPVRCITNLSTGSLGIEVAKIFYSMGINLTLLAANTSREIPKYENAQLINLPNYTDMYDYLKEINENKYNGIIHLVAGSDFIPKSLSHSKISSKNENLRVDLVKAEKIIDLENLAKISFKAAAKLTSGEKEEGLKISNEMIRKKHLNALLWSSSNTAWNKKTEHSGVFVQNLDGISKEINVNGKKEMALQFYLSFIEYLKHKKK</sequence>
<proteinExistence type="predicted"/>
<dbReference type="InterPro" id="IPR036551">
    <property type="entry name" value="Flavin_trans-like"/>
</dbReference>
<dbReference type="GO" id="GO:0010181">
    <property type="term" value="F:FMN binding"/>
    <property type="evidence" value="ECO:0007669"/>
    <property type="project" value="TreeGrafter"/>
</dbReference>
<feature type="domain" description="DNA/pantothenate metabolism flavoprotein C-terminal" evidence="2">
    <location>
        <begin position="220"/>
        <end position="423"/>
    </location>
</feature>
<dbReference type="GO" id="GO:0015937">
    <property type="term" value="P:coenzyme A biosynthetic process"/>
    <property type="evidence" value="ECO:0007669"/>
    <property type="project" value="TreeGrafter"/>
</dbReference>
<comment type="caution">
    <text evidence="3">The sequence shown here is derived from an EMBL/GenBank/DDBJ whole genome shotgun (WGS) entry which is preliminary data.</text>
</comment>
<dbReference type="Pfam" id="PF02441">
    <property type="entry name" value="Flavoprotein"/>
    <property type="match status" value="1"/>
</dbReference>
<dbReference type="RefSeq" id="WP_152214044.1">
    <property type="nucleotide sequence ID" value="NZ_WFLN01000011.1"/>
</dbReference>
<dbReference type="PANTHER" id="PTHR14359:SF6">
    <property type="entry name" value="PHOSPHOPANTOTHENOYLCYSTEINE DECARBOXYLASE"/>
    <property type="match status" value="1"/>
</dbReference>
<evidence type="ECO:0000313" key="3">
    <source>
        <dbReference type="EMBL" id="KAB8027782.1"/>
    </source>
</evidence>